<dbReference type="EMBL" id="VRYN01000002">
    <property type="protein sequence ID" value="TYO76814.1"/>
    <property type="molecule type" value="Genomic_DNA"/>
</dbReference>
<dbReference type="AlphaFoldDB" id="A0A4D6GUM7"/>
<name>A0A4D6GUM7_HALS9</name>
<accession>A0A4D6GUM7</accession>
<protein>
    <submittedName>
        <fullName evidence="1">Uncharacterized protein</fullName>
    </submittedName>
</protein>
<dbReference type="RefSeq" id="WP_010902158.1">
    <property type="nucleotide sequence ID" value="NZ_VRYN01000002.1"/>
</dbReference>
<dbReference type="InterPro" id="IPR055533">
    <property type="entry name" value="DUF7109"/>
</dbReference>
<reference evidence="2 4" key="2">
    <citation type="submission" date="2019-07" db="EMBL/GenBank/DDBJ databases">
        <title>Genomic Encyclopedia of Archaeal and Bacterial Type Strains, Phase II (KMG-II): from individual species to whole genera.</title>
        <authorList>
            <person name="Goeker M."/>
        </authorList>
    </citation>
    <scope>NUCLEOTIDE SEQUENCE [LARGE SCALE GENOMIC DNA]</scope>
    <source>
        <strain evidence="2 4">DSM 3754</strain>
    </source>
</reference>
<organism evidence="1 3">
    <name type="scientific">Halobacterium salinarum (strain ATCC 33171 / DSM 3754 / JCM 8978 / NBRC 102687 / NCIMB 764 / 91-R6)</name>
    <dbReference type="NCBI Taxonomy" id="2597657"/>
    <lineage>
        <taxon>Archaea</taxon>
        <taxon>Methanobacteriati</taxon>
        <taxon>Methanobacteriota</taxon>
        <taxon>Stenosarchaea group</taxon>
        <taxon>Halobacteria</taxon>
        <taxon>Halobacteriales</taxon>
        <taxon>Halobacteriaceae</taxon>
        <taxon>Halobacterium</taxon>
    </lineage>
</organism>
<dbReference type="Proteomes" id="UP000296216">
    <property type="component" value="Chromosome"/>
</dbReference>
<dbReference type="EMBL" id="CP038631">
    <property type="protein sequence ID" value="QCC44138.1"/>
    <property type="molecule type" value="Genomic_DNA"/>
</dbReference>
<proteinExistence type="predicted"/>
<reference evidence="1" key="3">
    <citation type="journal article" name="MicrobiologyOpen">
        <title>Whole-genome comparison between the type strain of Halobacterium salinarum (DSM 3754(T)) and the laboratory strains R1 and NRC-1.</title>
        <authorList>
            <person name="Pfeiffer F."/>
            <person name="Losensky G."/>
            <person name="Marchfelder A."/>
            <person name="Habermann B."/>
            <person name="Dyall-Smith M."/>
        </authorList>
    </citation>
    <scope>NUCLEOTIDE SEQUENCE</scope>
    <source>
        <strain evidence="1">91-R6</strain>
    </source>
</reference>
<dbReference type="GeneID" id="68693229"/>
<sequence length="155" mass="15950">MDGDALAGIVALFGGLTRAELSTAVREHAGRHGDGTEHPDDAIDAAQDAYELLAVAHDGTTVLVPGPTAFPEPPAGAEDLPHILADTERRTVPAAARADAVRQRLTAAAADADPGSEHACRLVDVTYDAEAWVAVDLSGVRNTLTDHTGGPSEDA</sequence>
<evidence type="ECO:0000313" key="3">
    <source>
        <dbReference type="Proteomes" id="UP000296216"/>
    </source>
</evidence>
<reference evidence="1 3" key="1">
    <citation type="journal article" date="2019" name="Microbiol. Resour. Announc.">
        <title>The Genome Sequence of the Halobacterium salinarum Type Strain Is Closely Related to That of Laboratory Strains NRC-1 and R1.</title>
        <authorList>
            <person name="Pfeiffer F."/>
            <person name="Marchfelder A."/>
            <person name="Habermann B."/>
            <person name="Dyall-Smith M.L."/>
        </authorList>
    </citation>
    <scope>NUCLEOTIDE SEQUENCE [LARGE SCALE GENOMIC DNA]</scope>
    <source>
        <strain evidence="1">91-R6</strain>
        <strain evidence="3">ATCC 33171 / DSM 3754 / JCM 8978 / NBRC 102687 / NCIMB 764 / 91-R6</strain>
    </source>
</reference>
<dbReference type="Pfam" id="PF23421">
    <property type="entry name" value="DUF7109"/>
    <property type="match status" value="1"/>
</dbReference>
<evidence type="ECO:0000313" key="2">
    <source>
        <dbReference type="EMBL" id="TYO76814.1"/>
    </source>
</evidence>
<evidence type="ECO:0000313" key="4">
    <source>
        <dbReference type="Proteomes" id="UP000323075"/>
    </source>
</evidence>
<evidence type="ECO:0000313" key="1">
    <source>
        <dbReference type="EMBL" id="QCC44138.1"/>
    </source>
</evidence>
<dbReference type="Proteomes" id="UP000323075">
    <property type="component" value="Unassembled WGS sequence"/>
</dbReference>
<gene>
    <name evidence="2" type="ORF">APQ99_01455</name>
    <name evidence="1" type="ORF">HBSAL_02045</name>
</gene>